<feature type="domain" description="Class III cytochrome C" evidence="6">
    <location>
        <begin position="43"/>
        <end position="145"/>
    </location>
</feature>
<proteinExistence type="predicted"/>
<dbReference type="PRINTS" id="PR00609">
    <property type="entry name" value="CYTOCHROMEC3"/>
</dbReference>
<protein>
    <submittedName>
        <fullName evidence="7">Putative cytochrome C</fullName>
    </submittedName>
</protein>
<dbReference type="InterPro" id="IPR020942">
    <property type="entry name" value="Cyt_c_III_dom"/>
</dbReference>
<dbReference type="EMBL" id="KT795305">
    <property type="protein sequence ID" value="ALG76139.1"/>
    <property type="molecule type" value="Genomic_DNA"/>
</dbReference>
<evidence type="ECO:0000259" key="6">
    <source>
        <dbReference type="Pfam" id="PF02085"/>
    </source>
</evidence>
<accession>A0A0N9MVW2</accession>
<evidence type="ECO:0000256" key="5">
    <source>
        <dbReference type="ARBA" id="ARBA00023004"/>
    </source>
</evidence>
<keyword evidence="5" id="KW-0408">Iron</keyword>
<evidence type="ECO:0000313" key="7">
    <source>
        <dbReference type="EMBL" id="ALG76139.1"/>
    </source>
</evidence>
<sequence>MKTLRLIMGVLAIGALLAIGSTIAMSGEVPATITIKDAGFSACKKTAVSFTHEKHFKDMNIACTDCHHDYQQGKNVWKEGDPVKKCSECHKENAAEKNSLSFCTKAYPAGKAPGLKCAYHMNCIGCHKAVKKEGKKAPTSCTKCHPKKK</sequence>
<dbReference type="CDD" id="cd08168">
    <property type="entry name" value="Cytochrom_C3"/>
    <property type="match status" value="1"/>
</dbReference>
<evidence type="ECO:0000256" key="2">
    <source>
        <dbReference type="ARBA" id="ARBA00022617"/>
    </source>
</evidence>
<dbReference type="GO" id="GO:0046872">
    <property type="term" value="F:metal ion binding"/>
    <property type="evidence" value="ECO:0007669"/>
    <property type="project" value="UniProtKB-KW"/>
</dbReference>
<name>A0A0N9MVW2_9ZZZZ</name>
<keyword evidence="3" id="KW-0479">Metal-binding</keyword>
<organism evidence="7">
    <name type="scientific">uncultured prokaryote</name>
    <dbReference type="NCBI Taxonomy" id="198431"/>
    <lineage>
        <taxon>unclassified sequences</taxon>
        <taxon>environmental samples</taxon>
    </lineage>
</organism>
<dbReference type="InterPro" id="IPR002322">
    <property type="entry name" value="Cyt_c_III"/>
</dbReference>
<dbReference type="AlphaFoldDB" id="A0A0N9MVW2"/>
<dbReference type="Gene3D" id="3.90.10.10">
    <property type="entry name" value="Cytochrome C3"/>
    <property type="match status" value="1"/>
</dbReference>
<evidence type="ECO:0000256" key="3">
    <source>
        <dbReference type="ARBA" id="ARBA00022723"/>
    </source>
</evidence>
<evidence type="ECO:0000256" key="4">
    <source>
        <dbReference type="ARBA" id="ARBA00022982"/>
    </source>
</evidence>
<reference evidence="7" key="1">
    <citation type="journal article" date="2015" name="Nature">
        <title>Intercellular wiring enables electron transfer between methanotrophic archaea and bacteria.</title>
        <authorList>
            <person name="Wegener G."/>
            <person name="Krukenberg V."/>
            <person name="Riedel D."/>
            <person name="Tegetmeyer H.E."/>
            <person name="Boetius A."/>
        </authorList>
    </citation>
    <scope>NUCLEOTIDE SEQUENCE</scope>
</reference>
<dbReference type="SUPFAM" id="SSF48695">
    <property type="entry name" value="Multiheme cytochromes"/>
    <property type="match status" value="1"/>
</dbReference>
<dbReference type="Pfam" id="PF02085">
    <property type="entry name" value="Cytochrom_CIII"/>
    <property type="match status" value="1"/>
</dbReference>
<dbReference type="InterPro" id="IPR036280">
    <property type="entry name" value="Multihaem_cyt_sf"/>
</dbReference>
<dbReference type="GO" id="GO:0020037">
    <property type="term" value="F:heme binding"/>
    <property type="evidence" value="ECO:0007669"/>
    <property type="project" value="InterPro"/>
</dbReference>
<dbReference type="GO" id="GO:0009055">
    <property type="term" value="F:electron transfer activity"/>
    <property type="evidence" value="ECO:0007669"/>
    <property type="project" value="InterPro"/>
</dbReference>
<keyword evidence="4" id="KW-0249">Electron transport</keyword>
<keyword evidence="2" id="KW-0349">Heme</keyword>
<keyword evidence="1" id="KW-0813">Transport</keyword>
<evidence type="ECO:0000256" key="1">
    <source>
        <dbReference type="ARBA" id="ARBA00022448"/>
    </source>
</evidence>